<dbReference type="InterPro" id="IPR001128">
    <property type="entry name" value="Cyt_P450"/>
</dbReference>
<accession>A0AAE0H0E2</accession>
<dbReference type="PANTHER" id="PTHR24305">
    <property type="entry name" value="CYTOCHROME P450"/>
    <property type="match status" value="1"/>
</dbReference>
<dbReference type="SUPFAM" id="SSF48264">
    <property type="entry name" value="Cytochrome P450"/>
    <property type="match status" value="1"/>
</dbReference>
<keyword evidence="2" id="KW-0472">Membrane</keyword>
<sequence length="542" mass="61076">MDSALLFSCLLVPTVLHVALKVLNKSTFSWIARAGGNGFNMGLTFVAGACGLFLKGFNFCALIVLAASIPFWLPPVLIGIRFKILTAINGEEGIELPCEKLGVTGATFKTVYNSEAVDLRSRQSNYGLSDFFWYLLAPAHAIHQEHLETKDVRYKICSAVTRKICNVSEDRLRAIAIKYSNDLLSPERLGKGSWEAKRHLGSWEQGFLVGSLRDLFFPCFQRMVFELVFEIDLADVENKAMTLSAENVLKAIKGVDTRNVKLRREMCDLLLARVEATDGTLGELLHADITAEEWALFLQGVFFTTAVVQLSEAMAHIHLALAQHQHVLTKLQSELEENYDEASKPGSYLNNIITEALRVWPLFGIAHRITSDDVKVSDSVTFPKGSVLCFNYPKYHMTGYEQPESFIPDRWSTLKEREQNYLPFGAPSNRPCPGKRLSLIWMREMTKITAQKLIVHSPTEHTRSLPCGGLALMLVNQTADKKVPQKLLGMLLRVLVFLSPVPRSIKQIINELCMLHPFRTDCKFRSNFDPHEICLLWSLLWT</sequence>
<reference evidence="3 4" key="1">
    <citation type="journal article" date="2015" name="Genome Biol. Evol.">
        <title>Comparative Genomics of a Bacterivorous Green Alga Reveals Evolutionary Causalities and Consequences of Phago-Mixotrophic Mode of Nutrition.</title>
        <authorList>
            <person name="Burns J.A."/>
            <person name="Paasch A."/>
            <person name="Narechania A."/>
            <person name="Kim E."/>
        </authorList>
    </citation>
    <scope>NUCLEOTIDE SEQUENCE [LARGE SCALE GENOMIC DNA]</scope>
    <source>
        <strain evidence="3 4">PLY_AMNH</strain>
    </source>
</reference>
<organism evidence="3 4">
    <name type="scientific">Cymbomonas tetramitiformis</name>
    <dbReference type="NCBI Taxonomy" id="36881"/>
    <lineage>
        <taxon>Eukaryota</taxon>
        <taxon>Viridiplantae</taxon>
        <taxon>Chlorophyta</taxon>
        <taxon>Pyramimonadophyceae</taxon>
        <taxon>Pyramimonadales</taxon>
        <taxon>Pyramimonadaceae</taxon>
        <taxon>Cymbomonas</taxon>
    </lineage>
</organism>
<feature type="transmembrane region" description="Helical" evidence="2">
    <location>
        <begin position="45"/>
        <end position="73"/>
    </location>
</feature>
<evidence type="ECO:0000256" key="2">
    <source>
        <dbReference type="SAM" id="Phobius"/>
    </source>
</evidence>
<dbReference type="InterPro" id="IPR050121">
    <property type="entry name" value="Cytochrome_P450_monoxygenase"/>
</dbReference>
<dbReference type="GO" id="GO:0005506">
    <property type="term" value="F:iron ion binding"/>
    <property type="evidence" value="ECO:0007669"/>
    <property type="project" value="InterPro"/>
</dbReference>
<dbReference type="Gene3D" id="1.10.630.10">
    <property type="entry name" value="Cytochrome P450"/>
    <property type="match status" value="1"/>
</dbReference>
<name>A0AAE0H0E2_9CHLO</name>
<dbReference type="CDD" id="cd00302">
    <property type="entry name" value="cytochrome_P450"/>
    <property type="match status" value="1"/>
</dbReference>
<evidence type="ECO:0000256" key="1">
    <source>
        <dbReference type="ARBA" id="ARBA00010617"/>
    </source>
</evidence>
<dbReference type="Pfam" id="PF00067">
    <property type="entry name" value="p450"/>
    <property type="match status" value="1"/>
</dbReference>
<dbReference type="GO" id="GO:0016705">
    <property type="term" value="F:oxidoreductase activity, acting on paired donors, with incorporation or reduction of molecular oxygen"/>
    <property type="evidence" value="ECO:0007669"/>
    <property type="project" value="InterPro"/>
</dbReference>
<keyword evidence="2" id="KW-1133">Transmembrane helix</keyword>
<comment type="similarity">
    <text evidence="1">Belongs to the cytochrome P450 family.</text>
</comment>
<keyword evidence="4" id="KW-1185">Reference proteome</keyword>
<gene>
    <name evidence="3" type="ORF">CYMTET_5780</name>
</gene>
<dbReference type="InterPro" id="IPR036396">
    <property type="entry name" value="Cyt_P450_sf"/>
</dbReference>
<dbReference type="GO" id="GO:0004497">
    <property type="term" value="F:monooxygenase activity"/>
    <property type="evidence" value="ECO:0007669"/>
    <property type="project" value="InterPro"/>
</dbReference>
<evidence type="ECO:0008006" key="5">
    <source>
        <dbReference type="Google" id="ProtNLM"/>
    </source>
</evidence>
<dbReference type="PANTHER" id="PTHR24305:SF166">
    <property type="entry name" value="CYTOCHROME P450 12A4, MITOCHONDRIAL-RELATED"/>
    <property type="match status" value="1"/>
</dbReference>
<dbReference type="Proteomes" id="UP001190700">
    <property type="component" value="Unassembled WGS sequence"/>
</dbReference>
<dbReference type="EMBL" id="LGRX02001209">
    <property type="protein sequence ID" value="KAK3286671.1"/>
    <property type="molecule type" value="Genomic_DNA"/>
</dbReference>
<proteinExistence type="inferred from homology"/>
<keyword evidence="2" id="KW-0812">Transmembrane</keyword>
<dbReference type="AlphaFoldDB" id="A0AAE0H0E2"/>
<protein>
    <recommendedName>
        <fullName evidence="5">Cytochrome P450</fullName>
    </recommendedName>
</protein>
<comment type="caution">
    <text evidence="3">The sequence shown here is derived from an EMBL/GenBank/DDBJ whole genome shotgun (WGS) entry which is preliminary data.</text>
</comment>
<evidence type="ECO:0000313" key="3">
    <source>
        <dbReference type="EMBL" id="KAK3286671.1"/>
    </source>
</evidence>
<dbReference type="GO" id="GO:0020037">
    <property type="term" value="F:heme binding"/>
    <property type="evidence" value="ECO:0007669"/>
    <property type="project" value="InterPro"/>
</dbReference>
<evidence type="ECO:0000313" key="4">
    <source>
        <dbReference type="Proteomes" id="UP001190700"/>
    </source>
</evidence>